<sequence length="390" mass="44241">MKDEGLKRQRRNSSNDDKISEDLLKEGNKINIDDLLKRIKTSFGALCYPTNDSEDLGKLQLKADIGIFIGYSLSKNNYRIFTKRTRMIMKTIYVHFDELTKMASEQYSSGPELQPLTSGHISSGLVPNPVVSTSAKPPLKKDWDVLFQPMFDEYFKPPTSVVSPTISANGATLPKTTTVEGVVTELPITSAEEKAQRRLEVKARSTLMIGIPNEHQLKFNSIKDAKKLLEDIEKRFAQDALIKLFDKCIQKLISVGALGEKMSQEDVNQTFLGYSQPNSPQLLHEDLQQIYLDDMEEMDLRWQMAMLTMRARRFLKNTGRKLTINGNETISFDKSKVKCYNCHKRGHFARECRAPRNQHNKNKESSRRSVLVETSTSTALVSCDSLGGYD</sequence>
<evidence type="ECO:0000256" key="1">
    <source>
        <dbReference type="PROSITE-ProRule" id="PRU00047"/>
    </source>
</evidence>
<dbReference type="InterPro" id="IPR001878">
    <property type="entry name" value="Znf_CCHC"/>
</dbReference>
<dbReference type="Pfam" id="PF25597">
    <property type="entry name" value="SH3_retrovirus"/>
    <property type="match status" value="1"/>
</dbReference>
<dbReference type="SUPFAM" id="SSF57756">
    <property type="entry name" value="Retrovirus zinc finger-like domains"/>
    <property type="match status" value="1"/>
</dbReference>
<dbReference type="InterPro" id="IPR036875">
    <property type="entry name" value="Znf_CCHC_sf"/>
</dbReference>
<dbReference type="EMBL" id="BQNB010016153">
    <property type="protein sequence ID" value="GJT48424.1"/>
    <property type="molecule type" value="Genomic_DNA"/>
</dbReference>
<keyword evidence="1" id="KW-0862">Zinc</keyword>
<dbReference type="SMART" id="SM00343">
    <property type="entry name" value="ZnF_C2HC"/>
    <property type="match status" value="1"/>
</dbReference>
<dbReference type="Proteomes" id="UP001151760">
    <property type="component" value="Unassembled WGS sequence"/>
</dbReference>
<protein>
    <submittedName>
        <fullName evidence="3">Ribonuclease H-like domain-containing protein</fullName>
    </submittedName>
</protein>
<keyword evidence="1" id="KW-0479">Metal-binding</keyword>
<reference evidence="3" key="2">
    <citation type="submission" date="2022-01" db="EMBL/GenBank/DDBJ databases">
        <authorList>
            <person name="Yamashiro T."/>
            <person name="Shiraishi A."/>
            <person name="Satake H."/>
            <person name="Nakayama K."/>
        </authorList>
    </citation>
    <scope>NUCLEOTIDE SEQUENCE</scope>
</reference>
<dbReference type="Gene3D" id="4.10.60.10">
    <property type="entry name" value="Zinc finger, CCHC-type"/>
    <property type="match status" value="1"/>
</dbReference>
<dbReference type="Pfam" id="PF00098">
    <property type="entry name" value="zf-CCHC"/>
    <property type="match status" value="1"/>
</dbReference>
<dbReference type="PROSITE" id="PS50158">
    <property type="entry name" value="ZF_CCHC"/>
    <property type="match status" value="1"/>
</dbReference>
<keyword evidence="1" id="KW-0863">Zinc-finger</keyword>
<evidence type="ECO:0000313" key="4">
    <source>
        <dbReference type="Proteomes" id="UP001151760"/>
    </source>
</evidence>
<comment type="caution">
    <text evidence="3">The sequence shown here is derived from an EMBL/GenBank/DDBJ whole genome shotgun (WGS) entry which is preliminary data.</text>
</comment>
<organism evidence="3 4">
    <name type="scientific">Tanacetum coccineum</name>
    <dbReference type="NCBI Taxonomy" id="301880"/>
    <lineage>
        <taxon>Eukaryota</taxon>
        <taxon>Viridiplantae</taxon>
        <taxon>Streptophyta</taxon>
        <taxon>Embryophyta</taxon>
        <taxon>Tracheophyta</taxon>
        <taxon>Spermatophyta</taxon>
        <taxon>Magnoliopsida</taxon>
        <taxon>eudicotyledons</taxon>
        <taxon>Gunneridae</taxon>
        <taxon>Pentapetalae</taxon>
        <taxon>asterids</taxon>
        <taxon>campanulids</taxon>
        <taxon>Asterales</taxon>
        <taxon>Asteraceae</taxon>
        <taxon>Asteroideae</taxon>
        <taxon>Anthemideae</taxon>
        <taxon>Anthemidinae</taxon>
        <taxon>Tanacetum</taxon>
    </lineage>
</organism>
<reference evidence="3" key="1">
    <citation type="journal article" date="2022" name="Int. J. Mol. Sci.">
        <title>Draft Genome of Tanacetum Coccineum: Genomic Comparison of Closely Related Tanacetum-Family Plants.</title>
        <authorList>
            <person name="Yamashiro T."/>
            <person name="Shiraishi A."/>
            <person name="Nakayama K."/>
            <person name="Satake H."/>
        </authorList>
    </citation>
    <scope>NUCLEOTIDE SEQUENCE</scope>
</reference>
<evidence type="ECO:0000313" key="3">
    <source>
        <dbReference type="EMBL" id="GJT48424.1"/>
    </source>
</evidence>
<feature type="domain" description="CCHC-type" evidence="2">
    <location>
        <begin position="338"/>
        <end position="353"/>
    </location>
</feature>
<keyword evidence="4" id="KW-1185">Reference proteome</keyword>
<gene>
    <name evidence="3" type="ORF">Tco_0974581</name>
</gene>
<name>A0ABQ5EBZ1_9ASTR</name>
<dbReference type="InterPro" id="IPR057670">
    <property type="entry name" value="SH3_retrovirus"/>
</dbReference>
<accession>A0ABQ5EBZ1</accession>
<evidence type="ECO:0000259" key="2">
    <source>
        <dbReference type="PROSITE" id="PS50158"/>
    </source>
</evidence>
<proteinExistence type="predicted"/>